<evidence type="ECO:0000313" key="2">
    <source>
        <dbReference type="EMBL" id="QSX31384.1"/>
    </source>
</evidence>
<gene>
    <name evidence="2" type="ORF">JYB88_07070</name>
</gene>
<keyword evidence="1" id="KW-0175">Coiled coil</keyword>
<dbReference type="SUPFAM" id="SSF58104">
    <property type="entry name" value="Methyl-accepting chemotaxis protein (MCP) signaling domain"/>
    <property type="match status" value="1"/>
</dbReference>
<protein>
    <submittedName>
        <fullName evidence="2">Chemotaxis protein</fullName>
    </submittedName>
</protein>
<evidence type="ECO:0000313" key="3">
    <source>
        <dbReference type="Proteomes" id="UP000663281"/>
    </source>
</evidence>
<feature type="coiled-coil region" evidence="1">
    <location>
        <begin position="129"/>
        <end position="156"/>
    </location>
</feature>
<reference evidence="2 3" key="1">
    <citation type="submission" date="2021-03" db="EMBL/GenBank/DDBJ databases">
        <title>Novel species identification of genus Shewanella.</title>
        <authorList>
            <person name="Liu G."/>
            <person name="Zhang Q."/>
        </authorList>
    </citation>
    <scope>NUCLEOTIDE SEQUENCE [LARGE SCALE GENOMIC DNA]</scope>
    <source>
        <strain evidence="2 3">FJAT-53726</strain>
    </source>
</reference>
<dbReference type="KEGG" id="scyp:JYB88_07070"/>
<name>A0A974XN14_9GAMM</name>
<evidence type="ECO:0000256" key="1">
    <source>
        <dbReference type="SAM" id="Coils"/>
    </source>
</evidence>
<accession>A0A974XN14</accession>
<keyword evidence="3" id="KW-1185">Reference proteome</keyword>
<dbReference type="AlphaFoldDB" id="A0A974XN14"/>
<dbReference type="Gene3D" id="1.10.287.950">
    <property type="entry name" value="Methyl-accepting chemotaxis protein"/>
    <property type="match status" value="1"/>
</dbReference>
<dbReference type="RefSeq" id="WP_207325950.1">
    <property type="nucleotide sequence ID" value="NZ_CP071504.1"/>
</dbReference>
<dbReference type="Proteomes" id="UP000663281">
    <property type="component" value="Chromosome"/>
</dbReference>
<dbReference type="EMBL" id="CP071504">
    <property type="protein sequence ID" value="QSX31384.1"/>
    <property type="molecule type" value="Genomic_DNA"/>
</dbReference>
<organism evidence="2 3">
    <name type="scientific">Shewanella cyperi</name>
    <dbReference type="NCBI Taxonomy" id="2814292"/>
    <lineage>
        <taxon>Bacteria</taxon>
        <taxon>Pseudomonadati</taxon>
        <taxon>Pseudomonadota</taxon>
        <taxon>Gammaproteobacteria</taxon>
        <taxon>Alteromonadales</taxon>
        <taxon>Shewanellaceae</taxon>
        <taxon>Shewanella</taxon>
    </lineage>
</organism>
<sequence length="203" mass="22178">MKDLIQGRRPYYVTAAMVAAELNQTLGCCKEINLTASNAQAASARIGSAALGFKALTHYIDELAGYTKKAANDINQLAGDASKLATQTARTALALSHFHLAQRKAADARYHASMNEAIEQTEHSLCEQEQQFQRILDRMQGQLADLKQSLRGATALASICRVEACRIDSRSQAIFVDVANKVDTVAAQIRQRVDRAISLFDSH</sequence>
<proteinExistence type="predicted"/>